<sequence length="248" mass="25337">MASLRQRPADALLEQSAAVLDALRGLDAVSADADEVAGRLVALQRALRATLATPVAERAQPLPAVLTLAAVAPEHPATTVGDAVEELAAHAAEVAAALAPEGLAASTVVRTPAGAATLEDALAVQLVAQVLAADDLNRSHPEPPLVPLGRGALARASRALVAVLADRHPGRSVEVRVPPFAAVQCAIGDPGPRHTRGTPPNVVETDAVTFLRMAVGRTPWARALASGKVTASGLRADLTPVLPLLRRG</sequence>
<dbReference type="Gene3D" id="3.30.1050.40">
    <property type="match status" value="1"/>
</dbReference>
<dbReference type="RefSeq" id="WP_210057634.1">
    <property type="nucleotide sequence ID" value="NZ_BAAAMH010000010.1"/>
</dbReference>
<dbReference type="Pfam" id="PF17844">
    <property type="entry name" value="SCP_3"/>
    <property type="match status" value="1"/>
</dbReference>
<keyword evidence="3" id="KW-1185">Reference proteome</keyword>
<organism evidence="2 3">
    <name type="scientific">Microlunatus capsulatus</name>
    <dbReference type="NCBI Taxonomy" id="99117"/>
    <lineage>
        <taxon>Bacteria</taxon>
        <taxon>Bacillati</taxon>
        <taxon>Actinomycetota</taxon>
        <taxon>Actinomycetes</taxon>
        <taxon>Propionibacteriales</taxon>
        <taxon>Propionibacteriaceae</taxon>
        <taxon>Microlunatus</taxon>
    </lineage>
</organism>
<dbReference type="EMBL" id="JAGIOB010000001">
    <property type="protein sequence ID" value="MBP2418265.1"/>
    <property type="molecule type" value="Genomic_DNA"/>
</dbReference>
<name>A0ABS4ZC25_9ACTN</name>
<dbReference type="InterPro" id="IPR041629">
    <property type="entry name" value="SCP_3"/>
</dbReference>
<accession>A0ABS4ZC25</accession>
<reference evidence="2 3" key="1">
    <citation type="submission" date="2021-03" db="EMBL/GenBank/DDBJ databases">
        <title>Sequencing the genomes of 1000 actinobacteria strains.</title>
        <authorList>
            <person name="Klenk H.-P."/>
        </authorList>
    </citation>
    <scope>NUCLEOTIDE SEQUENCE [LARGE SCALE GENOMIC DNA]</scope>
    <source>
        <strain evidence="2 3">DSM 12936</strain>
    </source>
</reference>
<dbReference type="Proteomes" id="UP000758168">
    <property type="component" value="Unassembled WGS sequence"/>
</dbReference>
<evidence type="ECO:0000259" key="1">
    <source>
        <dbReference type="Pfam" id="PF17844"/>
    </source>
</evidence>
<evidence type="ECO:0000313" key="3">
    <source>
        <dbReference type="Proteomes" id="UP000758168"/>
    </source>
</evidence>
<protein>
    <recommendedName>
        <fullName evidence="1">Bacterial SCP orthologue domain-containing protein</fullName>
    </recommendedName>
</protein>
<feature type="domain" description="Bacterial SCP orthologue" evidence="1">
    <location>
        <begin position="150"/>
        <end position="244"/>
    </location>
</feature>
<comment type="caution">
    <text evidence="2">The sequence shown here is derived from an EMBL/GenBank/DDBJ whole genome shotgun (WGS) entry which is preliminary data.</text>
</comment>
<gene>
    <name evidence="2" type="ORF">JOF54_003187</name>
</gene>
<proteinExistence type="predicted"/>
<evidence type="ECO:0000313" key="2">
    <source>
        <dbReference type="EMBL" id="MBP2418265.1"/>
    </source>
</evidence>